<evidence type="ECO:0000313" key="2">
    <source>
        <dbReference type="Proteomes" id="UP000289169"/>
    </source>
</evidence>
<accession>A0A410T5R0</accession>
<organism evidence="1 2">
    <name type="scientific">Acinetobacter phage Henu6</name>
    <dbReference type="NCBI Taxonomy" id="2500136"/>
    <lineage>
        <taxon>Viruses</taxon>
        <taxon>Duplodnaviria</taxon>
        <taxon>Heunggongvirae</taxon>
        <taxon>Uroviricota</taxon>
        <taxon>Caudoviricetes</taxon>
        <taxon>Pantevenvirales</taxon>
        <taxon>Straboviridae</taxon>
        <taxon>Twarogvirinae</taxon>
        <taxon>Zedzedvirus</taxon>
        <taxon>Zedzedvirus zz1</taxon>
    </lineage>
</organism>
<gene>
    <name evidence="1" type="ORF">Henu6_gp118</name>
</gene>
<reference evidence="1 2" key="1">
    <citation type="submission" date="2018-11" db="EMBL/GenBank/DDBJ databases">
        <authorList>
            <person name="Teng T."/>
        </authorList>
    </citation>
    <scope>NUCLEOTIDE SEQUENCE [LARGE SCALE GENOMIC DNA]</scope>
</reference>
<dbReference type="EMBL" id="MK240351">
    <property type="protein sequence ID" value="QAU04087.1"/>
    <property type="molecule type" value="Genomic_DNA"/>
</dbReference>
<name>A0A410T5R0_9CAUD</name>
<evidence type="ECO:0000313" key="1">
    <source>
        <dbReference type="EMBL" id="QAU04087.1"/>
    </source>
</evidence>
<dbReference type="Proteomes" id="UP000289169">
    <property type="component" value="Segment"/>
</dbReference>
<proteinExistence type="predicted"/>
<protein>
    <submittedName>
        <fullName evidence="1">Uncharacterized protein</fullName>
    </submittedName>
</protein>
<sequence length="96" mass="11140">MNDALYCVLTKEDRSVTIDGLDLNVVTDVQMSFKSLDEIFESINYYKGKYDVAEVEKFRDQLVANGKAELTIHPYADCAFWWTVQAELLREGKYFL</sequence>